<reference evidence="2" key="1">
    <citation type="submission" date="2018-06" db="EMBL/GenBank/DDBJ databases">
        <authorList>
            <person name="Zhirakovskaya E."/>
        </authorList>
    </citation>
    <scope>NUCLEOTIDE SEQUENCE</scope>
</reference>
<evidence type="ECO:0000313" key="2">
    <source>
        <dbReference type="EMBL" id="VAW64392.1"/>
    </source>
</evidence>
<organism evidence="2">
    <name type="scientific">hydrothermal vent metagenome</name>
    <dbReference type="NCBI Taxonomy" id="652676"/>
    <lineage>
        <taxon>unclassified sequences</taxon>
        <taxon>metagenomes</taxon>
        <taxon>ecological metagenomes</taxon>
    </lineage>
</organism>
<gene>
    <name evidence="2" type="ORF">MNBD_GAMMA11-3265</name>
</gene>
<feature type="non-terminal residue" evidence="2">
    <location>
        <position position="1"/>
    </location>
</feature>
<accession>A0A3B0XML6</accession>
<dbReference type="EMBL" id="UOFG01000229">
    <property type="protein sequence ID" value="VAW64392.1"/>
    <property type="molecule type" value="Genomic_DNA"/>
</dbReference>
<dbReference type="AlphaFoldDB" id="A0A3B0XML6"/>
<evidence type="ECO:0000256" key="1">
    <source>
        <dbReference type="SAM" id="MobiDB-lite"/>
    </source>
</evidence>
<dbReference type="Pfam" id="PF14412">
    <property type="entry name" value="AHH"/>
    <property type="match status" value="1"/>
</dbReference>
<name>A0A3B0XML6_9ZZZZ</name>
<dbReference type="InterPro" id="IPR032871">
    <property type="entry name" value="AHH_dom_containing"/>
</dbReference>
<dbReference type="Pfam" id="PF13665">
    <property type="entry name" value="Tox-PAAR-like"/>
    <property type="match status" value="1"/>
</dbReference>
<protein>
    <submittedName>
        <fullName evidence="2">Uncharacterized protein</fullName>
    </submittedName>
</protein>
<proteinExistence type="predicted"/>
<sequence>NVFTNSRSNIHKGSGDKAAAGAPDVCKTPVGSAVVPIPYPNISQSSTLKKGSKSVKINGKPACLEKSTFDSSSGDQAGRLGGIISGVTGKETRFISSSFDVQIEGQNTVRHMDVTTHNHGNTMGAVYGSSTAPTTIKDEKTLCDYCKKPVHEFAKKRGTNNGDGQELRESIIADIADHRWYTGPNSLQAHHLICTEAMKGGDWGDITWEFGYSINHRNNGVILPYPMAVACQLHVPVHRSNHSKGTAGTLSYPDEIESYIKDILEDALAGEYCDNPQGLIDDMDEYSEFVLKQIDSFTWTITADGRDYKTGNNGCAGVSSITKKPNEPCPCNRVHGITRYEQQTLLIHDKKTLEIGT</sequence>
<dbReference type="CDD" id="cd14740">
    <property type="entry name" value="PAAR_4"/>
    <property type="match status" value="1"/>
</dbReference>
<feature type="region of interest" description="Disordered" evidence="1">
    <location>
        <begin position="1"/>
        <end position="23"/>
    </location>
</feature>